<dbReference type="InterPro" id="IPR012910">
    <property type="entry name" value="Plug_dom"/>
</dbReference>
<evidence type="ECO:0000256" key="12">
    <source>
        <dbReference type="RuleBase" id="RU003357"/>
    </source>
</evidence>
<comment type="caution">
    <text evidence="15">The sequence shown here is derived from an EMBL/GenBank/DDBJ whole genome shotgun (WGS) entry which is preliminary data.</text>
</comment>
<comment type="subcellular location">
    <subcellularLocation>
        <location evidence="1 11">Cell outer membrane</location>
        <topology evidence="1 11">Multi-pass membrane protein</topology>
    </subcellularLocation>
</comment>
<keyword evidence="16" id="KW-1185">Reference proteome</keyword>
<evidence type="ECO:0000313" key="16">
    <source>
        <dbReference type="Proteomes" id="UP000661077"/>
    </source>
</evidence>
<evidence type="ECO:0000256" key="4">
    <source>
        <dbReference type="ARBA" id="ARBA00022496"/>
    </source>
</evidence>
<name>A0ABS1X2N2_9GAMM</name>
<keyword evidence="3 11" id="KW-1134">Transmembrane beta strand</keyword>
<dbReference type="InterPro" id="IPR000531">
    <property type="entry name" value="Beta-barrel_TonB"/>
</dbReference>
<keyword evidence="6" id="KW-0408">Iron</keyword>
<dbReference type="PANTHER" id="PTHR32552:SF81">
    <property type="entry name" value="TONB-DEPENDENT OUTER MEMBRANE RECEPTOR"/>
    <property type="match status" value="1"/>
</dbReference>
<evidence type="ECO:0000259" key="14">
    <source>
        <dbReference type="SMART" id="SM00965"/>
    </source>
</evidence>
<keyword evidence="7" id="KW-0406">Ion transport</keyword>
<keyword evidence="10 11" id="KW-0998">Cell outer membrane</keyword>
<comment type="similarity">
    <text evidence="11 12">Belongs to the TonB-dependent receptor family.</text>
</comment>
<dbReference type="EMBL" id="JAEVLS010000005">
    <property type="protein sequence ID" value="MBM0107486.1"/>
    <property type="molecule type" value="Genomic_DNA"/>
</dbReference>
<dbReference type="Pfam" id="PF07715">
    <property type="entry name" value="Plug"/>
    <property type="match status" value="1"/>
</dbReference>
<feature type="chain" id="PRO_5046502408" evidence="13">
    <location>
        <begin position="25"/>
        <end position="947"/>
    </location>
</feature>
<keyword evidence="15" id="KW-0675">Receptor</keyword>
<evidence type="ECO:0000256" key="9">
    <source>
        <dbReference type="ARBA" id="ARBA00023136"/>
    </source>
</evidence>
<dbReference type="RefSeq" id="WP_203169595.1">
    <property type="nucleotide sequence ID" value="NZ_JAEVLS010000005.1"/>
</dbReference>
<dbReference type="PROSITE" id="PS52016">
    <property type="entry name" value="TONB_DEPENDENT_REC_3"/>
    <property type="match status" value="1"/>
</dbReference>
<evidence type="ECO:0000256" key="8">
    <source>
        <dbReference type="ARBA" id="ARBA00023077"/>
    </source>
</evidence>
<dbReference type="Pfam" id="PF07660">
    <property type="entry name" value="STN"/>
    <property type="match status" value="1"/>
</dbReference>
<dbReference type="Proteomes" id="UP000661077">
    <property type="component" value="Unassembled WGS sequence"/>
</dbReference>
<protein>
    <submittedName>
        <fullName evidence="15">TonB-dependent receptor</fullName>
    </submittedName>
</protein>
<evidence type="ECO:0000256" key="2">
    <source>
        <dbReference type="ARBA" id="ARBA00022448"/>
    </source>
</evidence>
<dbReference type="InterPro" id="IPR036942">
    <property type="entry name" value="Beta-barrel_TonB_sf"/>
</dbReference>
<dbReference type="SUPFAM" id="SSF56935">
    <property type="entry name" value="Porins"/>
    <property type="match status" value="1"/>
</dbReference>
<evidence type="ECO:0000256" key="5">
    <source>
        <dbReference type="ARBA" id="ARBA00022692"/>
    </source>
</evidence>
<evidence type="ECO:0000313" key="15">
    <source>
        <dbReference type="EMBL" id="MBM0107486.1"/>
    </source>
</evidence>
<keyword evidence="13" id="KW-0732">Signal</keyword>
<accession>A0ABS1X2N2</accession>
<evidence type="ECO:0000256" key="11">
    <source>
        <dbReference type="PROSITE-ProRule" id="PRU01360"/>
    </source>
</evidence>
<feature type="signal peptide" evidence="13">
    <location>
        <begin position="1"/>
        <end position="24"/>
    </location>
</feature>
<organism evidence="15 16">
    <name type="scientific">Steroidobacter gossypii</name>
    <dbReference type="NCBI Taxonomy" id="2805490"/>
    <lineage>
        <taxon>Bacteria</taxon>
        <taxon>Pseudomonadati</taxon>
        <taxon>Pseudomonadota</taxon>
        <taxon>Gammaproteobacteria</taxon>
        <taxon>Steroidobacterales</taxon>
        <taxon>Steroidobacteraceae</taxon>
        <taxon>Steroidobacter</taxon>
    </lineage>
</organism>
<keyword evidence="4" id="KW-0410">Iron transport</keyword>
<evidence type="ECO:0000256" key="1">
    <source>
        <dbReference type="ARBA" id="ARBA00004571"/>
    </source>
</evidence>
<dbReference type="Gene3D" id="3.55.50.30">
    <property type="match status" value="1"/>
</dbReference>
<evidence type="ECO:0000256" key="7">
    <source>
        <dbReference type="ARBA" id="ARBA00023065"/>
    </source>
</evidence>
<reference evidence="15 16" key="1">
    <citation type="journal article" date="2021" name="Int. J. Syst. Evol. Microbiol.">
        <title>Steroidobacter gossypii sp. nov., isolated from soil of cotton cropping field.</title>
        <authorList>
            <person name="Huang R."/>
            <person name="Yang S."/>
            <person name="Zhen C."/>
            <person name="Liu W."/>
        </authorList>
    </citation>
    <scope>NUCLEOTIDE SEQUENCE [LARGE SCALE GENOMIC DNA]</scope>
    <source>
        <strain evidence="15 16">S1-65</strain>
    </source>
</reference>
<keyword evidence="2 11" id="KW-0813">Transport</keyword>
<sequence>MKSSIWLLSAHIALALGVPVVTHAAQTAAATHEIAFSIPAQELGLALNTWSKQAGVQIAYPAQIVANRRSPAVEGRMSSREALTRLLAGSGLEIGTDDGGLILLREAASASAVPTRPTERARVETSAAAPIEIEELIVTAQRREQSAVDVPFALTAFSGDALENLGAVTLRDVSLYTPGLLIEDQSPNNPIFVMRGITSSGGDSFTEPRVAVFQDGVPISKSRGSFVELFDIERVEVSKGPQSTLFGRGALIGGINVIQQRATPELTGAAAVEGGNLGYMLADGMLNVPLSDSVSFRIAARHRERDGYQENLAPGAEGDLNSIELNAYRAVMSLRSGDRLSADLIVNYQEERTDGTGFKSMYLSPTDPVTGQVLAGVGTDDAVWLSVPEGFATGHDLGVDQQYAGVTALLEYRLNDAVTLNSISGYRDVDSIEVYDADGISLPLFTNMEDNGGRFFNQELRLNFDTGGPVTGMVGLNYYRERARSKVDVRFDERMLLAQVTGMLNGGPLLGLPATTPAPASLFANTAFTGALVQGLIAQQTRGNILLNASQAAALASQLDPAHVETNDNTADTDSYDVFADMTFRPQERWEVSAGVRYTRDDKVTRWGSSVAGRSVLGGIVGASGLAASGAPAGIATARALLNGLTAFGADLSAPLPYFGINAQPTPGNGSIFSQSLDDDGFTWRLASRYQLADQFNLYGSYARGRRAAVLSAAAPSAPDGNPVFAVAPAETADTYELGLKFESSERAVRLDTSLYYYEYDNFQTRELIGSSFVTTNAGAADAYGAELQGMWRAFGSSELFANYAYNHTRFIRGAYEGNRFARSPDHMFSLGAILRVPAPAGMVEFRPTYTWRSKIFFADDNDRPELQAGQIVPDLLVDEFQESFGLLNLRLGYVPDRGHWDVEAFVSNLTDEVYRKGAGSAGGSIGLPTNVLGDPRYYGIRFSIRR</sequence>
<dbReference type="InterPro" id="IPR011662">
    <property type="entry name" value="Secretin/TonB_short_N"/>
</dbReference>
<dbReference type="Gene3D" id="2.40.170.20">
    <property type="entry name" value="TonB-dependent receptor, beta-barrel domain"/>
    <property type="match status" value="2"/>
</dbReference>
<keyword evidence="5 11" id="KW-0812">Transmembrane</keyword>
<evidence type="ECO:0000256" key="13">
    <source>
        <dbReference type="SAM" id="SignalP"/>
    </source>
</evidence>
<dbReference type="Pfam" id="PF00593">
    <property type="entry name" value="TonB_dep_Rec_b-barrel"/>
    <property type="match status" value="1"/>
</dbReference>
<dbReference type="InterPro" id="IPR039426">
    <property type="entry name" value="TonB-dep_rcpt-like"/>
</dbReference>
<proteinExistence type="inferred from homology"/>
<feature type="domain" description="Secretin/TonB short N-terminal" evidence="14">
    <location>
        <begin position="56"/>
        <end position="106"/>
    </location>
</feature>
<dbReference type="SMART" id="SM00965">
    <property type="entry name" value="STN"/>
    <property type="match status" value="1"/>
</dbReference>
<evidence type="ECO:0000256" key="6">
    <source>
        <dbReference type="ARBA" id="ARBA00023004"/>
    </source>
</evidence>
<evidence type="ECO:0000256" key="10">
    <source>
        <dbReference type="ARBA" id="ARBA00023237"/>
    </source>
</evidence>
<keyword evidence="9 11" id="KW-0472">Membrane</keyword>
<dbReference type="PANTHER" id="PTHR32552">
    <property type="entry name" value="FERRICHROME IRON RECEPTOR-RELATED"/>
    <property type="match status" value="1"/>
</dbReference>
<evidence type="ECO:0000256" key="3">
    <source>
        <dbReference type="ARBA" id="ARBA00022452"/>
    </source>
</evidence>
<gene>
    <name evidence="15" type="ORF">JM946_22320</name>
</gene>
<keyword evidence="8 12" id="KW-0798">TonB box</keyword>